<dbReference type="InterPro" id="IPR036291">
    <property type="entry name" value="NAD(P)-bd_dom_sf"/>
</dbReference>
<evidence type="ECO:0000313" key="5">
    <source>
        <dbReference type="EMBL" id="MEU1955640.1"/>
    </source>
</evidence>
<accession>A0ABV2WXL8</accession>
<gene>
    <name evidence="5" type="ORF">ABZ510_27750</name>
</gene>
<dbReference type="SUPFAM" id="SSF51735">
    <property type="entry name" value="NAD(P)-binding Rossmann-fold domains"/>
    <property type="match status" value="1"/>
</dbReference>
<keyword evidence="2" id="KW-0560">Oxidoreductase</keyword>
<dbReference type="EMBL" id="JBEYBF010000026">
    <property type="protein sequence ID" value="MEU1955640.1"/>
    <property type="molecule type" value="Genomic_DNA"/>
</dbReference>
<dbReference type="InterPro" id="IPR001509">
    <property type="entry name" value="Epimerase_deHydtase"/>
</dbReference>
<dbReference type="CDD" id="cd08946">
    <property type="entry name" value="SDR_e"/>
    <property type="match status" value="1"/>
</dbReference>
<comment type="caution">
    <text evidence="5">The sequence shown here is derived from an EMBL/GenBank/DDBJ whole genome shotgun (WGS) entry which is preliminary data.</text>
</comment>
<sequence length="372" mass="40232">MMSSPVLVTGAFGQVGKRVTEILLSRGRTVVATDLRTGTVQATAEKIAGASHPGTLRTTFADLLDHDAVDALFAEYRPGAIVHLAAMFSPASYRNPQLARRINVSGTENLVRGAATLPSAPLLLFASSAAVYGSRNPHRHPELITPDTPIDPIDQYGEDKALAEALITRSGLPHALLRLGGILSPDTTAGINADHLVLIRATPGDNRLHGVDARDVALAFANAVDRRGDVDGKVLLIAGNDSYRHTHREVEDTMFDAMGIGRLGPSASLPGDPGDERGWAFTGWFDTTQSQALLDFQQHDWTETVTWIAEAQPRILRTALRLTGPVMRPILRTGLALQRRIEHRGPYADPWTLIASRYGDQALARGNEQAHH</sequence>
<feature type="domain" description="NAD-dependent epimerase/dehydratase" evidence="4">
    <location>
        <begin position="6"/>
        <end position="186"/>
    </location>
</feature>
<dbReference type="Pfam" id="PF01370">
    <property type="entry name" value="Epimerase"/>
    <property type="match status" value="1"/>
</dbReference>
<organism evidence="5 6">
    <name type="scientific">Nocardia rhamnosiphila</name>
    <dbReference type="NCBI Taxonomy" id="426716"/>
    <lineage>
        <taxon>Bacteria</taxon>
        <taxon>Bacillati</taxon>
        <taxon>Actinomycetota</taxon>
        <taxon>Actinomycetes</taxon>
        <taxon>Mycobacteriales</taxon>
        <taxon>Nocardiaceae</taxon>
        <taxon>Nocardia</taxon>
    </lineage>
</organism>
<keyword evidence="3" id="KW-0520">NAD</keyword>
<keyword evidence="6" id="KW-1185">Reference proteome</keyword>
<dbReference type="Proteomes" id="UP001550628">
    <property type="component" value="Unassembled WGS sequence"/>
</dbReference>
<evidence type="ECO:0000256" key="3">
    <source>
        <dbReference type="ARBA" id="ARBA00023027"/>
    </source>
</evidence>
<protein>
    <submittedName>
        <fullName evidence="5">NAD(P)-dependent oxidoreductase</fullName>
    </submittedName>
</protein>
<dbReference type="PANTHER" id="PTHR43103:SF5">
    <property type="entry name" value="4-EPIMERASE, PUTATIVE (AFU_ORTHOLOGUE AFUA_7G00360)-RELATED"/>
    <property type="match status" value="1"/>
</dbReference>
<name>A0ABV2WXL8_9NOCA</name>
<evidence type="ECO:0000313" key="6">
    <source>
        <dbReference type="Proteomes" id="UP001550628"/>
    </source>
</evidence>
<proteinExistence type="inferred from homology"/>
<dbReference type="Gene3D" id="3.40.50.720">
    <property type="entry name" value="NAD(P)-binding Rossmann-like Domain"/>
    <property type="match status" value="1"/>
</dbReference>
<comment type="similarity">
    <text evidence="1">Belongs to the NAD(P)-dependent epimerase/dehydratase family.</text>
</comment>
<dbReference type="PANTHER" id="PTHR43103">
    <property type="entry name" value="NUCLEOSIDE-DIPHOSPHATE-SUGAR EPIMERASE"/>
    <property type="match status" value="1"/>
</dbReference>
<evidence type="ECO:0000259" key="4">
    <source>
        <dbReference type="Pfam" id="PF01370"/>
    </source>
</evidence>
<reference evidence="5 6" key="1">
    <citation type="submission" date="2024-06" db="EMBL/GenBank/DDBJ databases">
        <title>The Natural Products Discovery Center: Release of the First 8490 Sequenced Strains for Exploring Actinobacteria Biosynthetic Diversity.</title>
        <authorList>
            <person name="Kalkreuter E."/>
            <person name="Kautsar S.A."/>
            <person name="Yang D."/>
            <person name="Bader C.D."/>
            <person name="Teijaro C.N."/>
            <person name="Fluegel L."/>
            <person name="Davis C.M."/>
            <person name="Simpson J.R."/>
            <person name="Lauterbach L."/>
            <person name="Steele A.D."/>
            <person name="Gui C."/>
            <person name="Meng S."/>
            <person name="Li G."/>
            <person name="Viehrig K."/>
            <person name="Ye F."/>
            <person name="Su P."/>
            <person name="Kiefer A.F."/>
            <person name="Nichols A."/>
            <person name="Cepeda A.J."/>
            <person name="Yan W."/>
            <person name="Fan B."/>
            <person name="Jiang Y."/>
            <person name="Adhikari A."/>
            <person name="Zheng C.-J."/>
            <person name="Schuster L."/>
            <person name="Cowan T.M."/>
            <person name="Smanski M.J."/>
            <person name="Chevrette M.G."/>
            <person name="De Carvalho L.P.S."/>
            <person name="Shen B."/>
        </authorList>
    </citation>
    <scope>NUCLEOTIDE SEQUENCE [LARGE SCALE GENOMIC DNA]</scope>
    <source>
        <strain evidence="5 6">NPDC019708</strain>
    </source>
</reference>
<evidence type="ECO:0000256" key="2">
    <source>
        <dbReference type="ARBA" id="ARBA00023002"/>
    </source>
</evidence>
<evidence type="ECO:0000256" key="1">
    <source>
        <dbReference type="ARBA" id="ARBA00007637"/>
    </source>
</evidence>